<dbReference type="Pfam" id="PF12146">
    <property type="entry name" value="Hydrolase_4"/>
    <property type="match status" value="1"/>
</dbReference>
<sequence length="797" mass="81829">MWGLKDTRFLGAFGPGRWASLRKRTGKWLPFPGGRDCSQAKQGSYDSLNSRVSHAESNTRRGRRAPPQPRAPAPPSASAAAASCPVPPNGGSPSPASSSSGGQASEEQDLSMDLDYMPVLGPVREALCVLVPALLALALYSYTGRWHGGTWAARVTGFVAAAACASLLRTSLLEREYKAREKAYAALGDGDSRFRPIVAASAHRTGSAGSDGGGHGSQTLTVHVKVKTGDFAADANSRDSSTGSGDGSSSSGSGSSDGSLTAVHCFHGFGANLGSYQRVQGRMAAALRGVVTAHDMPGFGLTQRPTDMSSYFLTFNGRLGRLVLDYELQQLGLMLQPQQPAAATAATAAAPAAAGEAGGAAAAARQRPIKRILVGHSLGGACAALEAVTDPDGLAGLVLVAPAIFAFPGPEFADVQLTPHRPGGGAGAGVVEATPAEERRAAAAQAAAHLGFEPSGCHVTDPPEVRRLYPRREEPEPGAGAGAGQRQQQQPQPLERSGSGSGLSRSGGGRRARRGRLLRALGRLAGGLASLLALGVLRLLAPVITLLLRSLVRRRTFWLKGLQQAYYNPSGVTPDIVDSYRMPQLVRGWEAGMVNFLLARLTRPRGGISELFRDALRDAQPAGDSEGDIGTSTGTSITGAAATAAAAAATGMGAAAAAAAGAGLAASAAVADSESSRLSRAAASMPQSPTVAPAASSSAPAAAATAASATNDAPEEDTDLASRLAALVAARRLPVLLVHGLYDKLVPASNSQRLARMLPPDCCELVLLDRCGHMPQEEMPGLFVDLVAEFAARVQAR</sequence>
<proteinExistence type="predicted"/>
<evidence type="ECO:0000313" key="4">
    <source>
        <dbReference type="EMBL" id="PNW81669.1"/>
    </source>
</evidence>
<feature type="compositionally biased region" description="Low complexity" evidence="1">
    <location>
        <begin position="238"/>
        <end position="255"/>
    </location>
</feature>
<organism evidence="4 5">
    <name type="scientific">Chlamydomonas reinhardtii</name>
    <name type="common">Chlamydomonas smithii</name>
    <dbReference type="NCBI Taxonomy" id="3055"/>
    <lineage>
        <taxon>Eukaryota</taxon>
        <taxon>Viridiplantae</taxon>
        <taxon>Chlorophyta</taxon>
        <taxon>core chlorophytes</taxon>
        <taxon>Chlorophyceae</taxon>
        <taxon>CS clade</taxon>
        <taxon>Chlamydomonadales</taxon>
        <taxon>Chlamydomonadaceae</taxon>
        <taxon>Chlamydomonas</taxon>
    </lineage>
</organism>
<feature type="compositionally biased region" description="Polar residues" evidence="1">
    <location>
        <begin position="39"/>
        <end position="52"/>
    </location>
</feature>
<evidence type="ECO:0000259" key="3">
    <source>
        <dbReference type="Pfam" id="PF12146"/>
    </source>
</evidence>
<dbReference type="KEGG" id="cre:CHLRE_06g255500v5"/>
<feature type="compositionally biased region" description="Pro residues" evidence="1">
    <location>
        <begin position="66"/>
        <end position="75"/>
    </location>
</feature>
<dbReference type="AlphaFoldDB" id="A0A2K3DMA1"/>
<protein>
    <recommendedName>
        <fullName evidence="3">Serine aminopeptidase S33 domain-containing protein</fullName>
    </recommendedName>
</protein>
<dbReference type="Gramene" id="PNW81669">
    <property type="protein sequence ID" value="PNW81669"/>
    <property type="gene ID" value="CHLRE_06g255500v5"/>
</dbReference>
<dbReference type="OMA" id="RCGHMPQ"/>
<dbReference type="PANTHER" id="PTHR43689:SF1">
    <property type="entry name" value="ALPHA_BETA-HYDROLASES SUPERFAMILY PROTEIN"/>
    <property type="match status" value="1"/>
</dbReference>
<feature type="compositionally biased region" description="Low complexity" evidence="1">
    <location>
        <begin position="91"/>
        <end position="105"/>
    </location>
</feature>
<dbReference type="PANTHER" id="PTHR43689">
    <property type="entry name" value="HYDROLASE"/>
    <property type="match status" value="1"/>
</dbReference>
<feature type="compositionally biased region" description="Low complexity" evidence="1">
    <location>
        <begin position="484"/>
        <end position="498"/>
    </location>
</feature>
<keyword evidence="5" id="KW-1185">Reference proteome</keyword>
<dbReference type="InterPro" id="IPR022742">
    <property type="entry name" value="Hydrolase_4"/>
</dbReference>
<keyword evidence="2" id="KW-1133">Transmembrane helix</keyword>
<reference evidence="4 5" key="1">
    <citation type="journal article" date="2007" name="Science">
        <title>The Chlamydomonas genome reveals the evolution of key animal and plant functions.</title>
        <authorList>
            <person name="Merchant S.S."/>
            <person name="Prochnik S.E."/>
            <person name="Vallon O."/>
            <person name="Harris E.H."/>
            <person name="Karpowicz S.J."/>
            <person name="Witman G.B."/>
            <person name="Terry A."/>
            <person name="Salamov A."/>
            <person name="Fritz-Laylin L.K."/>
            <person name="Marechal-Drouard L."/>
            <person name="Marshall W.F."/>
            <person name="Qu L.H."/>
            <person name="Nelson D.R."/>
            <person name="Sanderfoot A.A."/>
            <person name="Spalding M.H."/>
            <person name="Kapitonov V.V."/>
            <person name="Ren Q."/>
            <person name="Ferris P."/>
            <person name="Lindquist E."/>
            <person name="Shapiro H."/>
            <person name="Lucas S.M."/>
            <person name="Grimwood J."/>
            <person name="Schmutz J."/>
            <person name="Cardol P."/>
            <person name="Cerutti H."/>
            <person name="Chanfreau G."/>
            <person name="Chen C.L."/>
            <person name="Cognat V."/>
            <person name="Croft M.T."/>
            <person name="Dent R."/>
            <person name="Dutcher S."/>
            <person name="Fernandez E."/>
            <person name="Fukuzawa H."/>
            <person name="Gonzalez-Ballester D."/>
            <person name="Gonzalez-Halphen D."/>
            <person name="Hallmann A."/>
            <person name="Hanikenne M."/>
            <person name="Hippler M."/>
            <person name="Inwood W."/>
            <person name="Jabbari K."/>
            <person name="Kalanon M."/>
            <person name="Kuras R."/>
            <person name="Lefebvre P.A."/>
            <person name="Lemaire S.D."/>
            <person name="Lobanov A.V."/>
            <person name="Lohr M."/>
            <person name="Manuell A."/>
            <person name="Meier I."/>
            <person name="Mets L."/>
            <person name="Mittag M."/>
            <person name="Mittelmeier T."/>
            <person name="Moroney J.V."/>
            <person name="Moseley J."/>
            <person name="Napoli C."/>
            <person name="Nedelcu A.M."/>
            <person name="Niyogi K."/>
            <person name="Novoselov S.V."/>
            <person name="Paulsen I.T."/>
            <person name="Pazour G."/>
            <person name="Purton S."/>
            <person name="Ral J.P."/>
            <person name="Riano-Pachon D.M."/>
            <person name="Riekhof W."/>
            <person name="Rymarquis L."/>
            <person name="Schroda M."/>
            <person name="Stern D."/>
            <person name="Umen J."/>
            <person name="Willows R."/>
            <person name="Wilson N."/>
            <person name="Zimmer S.L."/>
            <person name="Allmer J."/>
            <person name="Balk J."/>
            <person name="Bisova K."/>
            <person name="Chen C.J."/>
            <person name="Elias M."/>
            <person name="Gendler K."/>
            <person name="Hauser C."/>
            <person name="Lamb M.R."/>
            <person name="Ledford H."/>
            <person name="Long J.C."/>
            <person name="Minagawa J."/>
            <person name="Page M.D."/>
            <person name="Pan J."/>
            <person name="Pootakham W."/>
            <person name="Roje S."/>
            <person name="Rose A."/>
            <person name="Stahlberg E."/>
            <person name="Terauchi A.M."/>
            <person name="Yang P."/>
            <person name="Ball S."/>
            <person name="Bowler C."/>
            <person name="Dieckmann C.L."/>
            <person name="Gladyshev V.N."/>
            <person name="Green P."/>
            <person name="Jorgensen R."/>
            <person name="Mayfield S."/>
            <person name="Mueller-Roeber B."/>
            <person name="Rajamani S."/>
            <person name="Sayre R.T."/>
            <person name="Brokstein P."/>
            <person name="Dubchak I."/>
            <person name="Goodstein D."/>
            <person name="Hornick L."/>
            <person name="Huang Y.W."/>
            <person name="Jhaveri J."/>
            <person name="Luo Y."/>
            <person name="Martinez D."/>
            <person name="Ngau W.C."/>
            <person name="Otillar B."/>
            <person name="Poliakov A."/>
            <person name="Porter A."/>
            <person name="Szajkowski L."/>
            <person name="Werner G."/>
            <person name="Zhou K."/>
            <person name="Grigoriev I.V."/>
            <person name="Rokhsar D.S."/>
            <person name="Grossman A.R."/>
        </authorList>
    </citation>
    <scope>NUCLEOTIDE SEQUENCE [LARGE SCALE GENOMIC DNA]</scope>
    <source>
        <strain evidence="5">CC-503</strain>
    </source>
</reference>
<feature type="transmembrane region" description="Helical" evidence="2">
    <location>
        <begin position="520"/>
        <end position="541"/>
    </location>
</feature>
<dbReference type="EMBL" id="CM008967">
    <property type="protein sequence ID" value="PNW81669.1"/>
    <property type="molecule type" value="Genomic_DNA"/>
</dbReference>
<dbReference type="GO" id="GO:0016787">
    <property type="term" value="F:hydrolase activity"/>
    <property type="evidence" value="ECO:0000318"/>
    <property type="project" value="GO_Central"/>
</dbReference>
<accession>A0A2K3DMA1</accession>
<evidence type="ECO:0000256" key="1">
    <source>
        <dbReference type="SAM" id="MobiDB-lite"/>
    </source>
</evidence>
<feature type="region of interest" description="Disordered" evidence="1">
    <location>
        <begin position="233"/>
        <end position="255"/>
    </location>
</feature>
<dbReference type="InParanoid" id="A0A2K3DMA1"/>
<dbReference type="SUPFAM" id="SSF53474">
    <property type="entry name" value="alpha/beta-Hydrolases"/>
    <property type="match status" value="1"/>
</dbReference>
<dbReference type="GeneID" id="5722129"/>
<evidence type="ECO:0000313" key="5">
    <source>
        <dbReference type="Proteomes" id="UP000006906"/>
    </source>
</evidence>
<dbReference type="PaxDb" id="3055-EDP08352"/>
<feature type="domain" description="Serine aminopeptidase S33" evidence="3">
    <location>
        <begin position="630"/>
        <end position="777"/>
    </location>
</feature>
<keyword evidence="2" id="KW-0812">Transmembrane</keyword>
<name>A0A2K3DMA1_CHLRE</name>
<dbReference type="Proteomes" id="UP000006906">
    <property type="component" value="Chromosome 6"/>
</dbReference>
<dbReference type="RefSeq" id="XP_001696375.2">
    <property type="nucleotide sequence ID" value="XM_001696323.2"/>
</dbReference>
<gene>
    <name evidence="4" type="ORF">CHLRE_06g255500v5</name>
</gene>
<feature type="region of interest" description="Disordered" evidence="1">
    <location>
        <begin position="29"/>
        <end position="107"/>
    </location>
</feature>
<keyword evidence="2" id="KW-0472">Membrane</keyword>
<dbReference type="InterPro" id="IPR029058">
    <property type="entry name" value="AB_hydrolase_fold"/>
</dbReference>
<dbReference type="STRING" id="3055.A0A2K3DMA1"/>
<dbReference type="OrthoDB" id="19657at2759"/>
<evidence type="ECO:0000256" key="2">
    <source>
        <dbReference type="SAM" id="Phobius"/>
    </source>
</evidence>
<feature type="region of interest" description="Disordered" evidence="1">
    <location>
        <begin position="472"/>
        <end position="511"/>
    </location>
</feature>
<dbReference type="Gene3D" id="3.40.50.1820">
    <property type="entry name" value="alpha/beta hydrolase"/>
    <property type="match status" value="2"/>
</dbReference>
<dbReference type="ExpressionAtlas" id="A0A2K3DMA1">
    <property type="expression patterns" value="baseline and differential"/>
</dbReference>